<dbReference type="SUPFAM" id="SSF51294">
    <property type="entry name" value="Hedgehog/intein (Hint) domain"/>
    <property type="match status" value="1"/>
</dbReference>
<accession>A0A0F9UBS4</accession>
<proteinExistence type="predicted"/>
<keyword evidence="2" id="KW-0651">Protein splicing</keyword>
<dbReference type="Gene3D" id="3.40.50.2000">
    <property type="entry name" value="Glycogen Phosphorylase B"/>
    <property type="match status" value="1"/>
</dbReference>
<protein>
    <recommendedName>
        <fullName evidence="3">DOD-type homing endonuclease domain-containing protein</fullName>
    </recommendedName>
</protein>
<dbReference type="EMBL" id="LAZR01000750">
    <property type="protein sequence ID" value="KKN58716.1"/>
    <property type="molecule type" value="Genomic_DNA"/>
</dbReference>
<comment type="caution">
    <text evidence="4">The sequence shown here is derived from an EMBL/GenBank/DDBJ whole genome shotgun (WGS) entry which is preliminary data.</text>
</comment>
<dbReference type="PROSITE" id="PS50819">
    <property type="entry name" value="INTEIN_ENDONUCLEASE"/>
    <property type="match status" value="1"/>
</dbReference>
<dbReference type="Gene3D" id="3.10.28.10">
    <property type="entry name" value="Homing endonucleases"/>
    <property type="match status" value="1"/>
</dbReference>
<organism evidence="4">
    <name type="scientific">marine sediment metagenome</name>
    <dbReference type="NCBI Taxonomy" id="412755"/>
    <lineage>
        <taxon>unclassified sequences</taxon>
        <taxon>metagenomes</taxon>
        <taxon>ecological metagenomes</taxon>
    </lineage>
</organism>
<dbReference type="GO" id="GO:0016539">
    <property type="term" value="P:intein-mediated protein splicing"/>
    <property type="evidence" value="ECO:0007669"/>
    <property type="project" value="InterPro"/>
</dbReference>
<keyword evidence="1" id="KW-0068">Autocatalytic cleavage</keyword>
<reference evidence="4" key="1">
    <citation type="journal article" date="2015" name="Nature">
        <title>Complex archaea that bridge the gap between prokaryotes and eukaryotes.</title>
        <authorList>
            <person name="Spang A."/>
            <person name="Saw J.H."/>
            <person name="Jorgensen S.L."/>
            <person name="Zaremba-Niedzwiedzka K."/>
            <person name="Martijn J."/>
            <person name="Lind A.E."/>
            <person name="van Eijk R."/>
            <person name="Schleper C."/>
            <person name="Guy L."/>
            <person name="Ettema T.J."/>
        </authorList>
    </citation>
    <scope>NUCLEOTIDE SEQUENCE</scope>
</reference>
<dbReference type="InterPro" id="IPR004042">
    <property type="entry name" value="Intein_endonuc_central"/>
</dbReference>
<dbReference type="PROSITE" id="PS50817">
    <property type="entry name" value="INTEIN_N_TER"/>
    <property type="match status" value="1"/>
</dbReference>
<gene>
    <name evidence="4" type="ORF">LCGC14_0549520</name>
</gene>
<feature type="domain" description="DOD-type homing endonuclease" evidence="3">
    <location>
        <begin position="272"/>
        <end position="407"/>
    </location>
</feature>
<dbReference type="GO" id="GO:0004519">
    <property type="term" value="F:endonuclease activity"/>
    <property type="evidence" value="ECO:0007669"/>
    <property type="project" value="InterPro"/>
</dbReference>
<dbReference type="AlphaFoldDB" id="A0A0F9UBS4"/>
<dbReference type="InterPro" id="IPR003587">
    <property type="entry name" value="Hint_dom_N"/>
</dbReference>
<dbReference type="InterPro" id="IPR027434">
    <property type="entry name" value="Homing_endonucl"/>
</dbReference>
<dbReference type="SUPFAM" id="SSF53756">
    <property type="entry name" value="UDP-Glycosyltransferase/glycogen phosphorylase"/>
    <property type="match status" value="1"/>
</dbReference>
<name>A0A0F9UBS4_9ZZZZ</name>
<evidence type="ECO:0000313" key="4">
    <source>
        <dbReference type="EMBL" id="KKN58716.1"/>
    </source>
</evidence>
<evidence type="ECO:0000259" key="3">
    <source>
        <dbReference type="PROSITE" id="PS50819"/>
    </source>
</evidence>
<dbReference type="SMART" id="SM00306">
    <property type="entry name" value="HintN"/>
    <property type="match status" value="1"/>
</dbReference>
<dbReference type="InterPro" id="IPR006141">
    <property type="entry name" value="Intein_N"/>
</dbReference>
<dbReference type="Gene3D" id="2.170.16.10">
    <property type="entry name" value="Hedgehog/Intein (Hint) domain"/>
    <property type="match status" value="1"/>
</dbReference>
<feature type="non-terminal residue" evidence="4">
    <location>
        <position position="1"/>
    </location>
</feature>
<evidence type="ECO:0000256" key="2">
    <source>
        <dbReference type="ARBA" id="ARBA00023000"/>
    </source>
</evidence>
<evidence type="ECO:0000256" key="1">
    <source>
        <dbReference type="ARBA" id="ARBA00022813"/>
    </source>
</evidence>
<sequence length="716" mass="81907">NSLIVGTVMRNQKRKLYYDLIEAFSQWLNHSKNKGHTELAKRTFLYLHTSYPDVGYDIGKAIRDFKIGNKVIMTYLCGNCQTAYPSFFAGELMICRKCGKLAAHPPNAGHSCPRNVLADIMKTFDLYVQYSICLHPNTPVMASDGWKNIGDINVGDQVIGKDGKLHRVYKTMRNPSSKCLDVKIKGRPWSITATDNHPWLVVDKTGLSKGIESIVSREREREIRGTSCPELKFIYKRTDKLQPGDLLASRIPTEEILPNYNLPFMDEDMAYYLGLFAADGHANENHGQCTITSHLSEAEFIFLASQKIAQKIGKDAKQQKVKDRKAVITNICGTKLRDNLRQICYHEDRTKQLPYGCHLWPRALQERLIAGLLAGDGHQKNEWLNVYCTTSVHIAKMIGPILERLGCYYCCHIQYRYDRLPMYRFEIRTDGQRKSHETLYREGFVLTKVASSNPSNFDGDVITIDVEDDHNYNTICGMSHNCEGFGMPCAEAQACGVPVAAVNYSAMQDHLKCPGSISIEVERYFWEAIIETEQKRALPRNIDFVTKLDRFLKQSESIRDDKIKQTRAWIEEPIDTYGQDVPMRRRGWERTAAIWGQVIRETDIKDQKTTWLCPTSRVSTPNLVAPSNDMNNSEFLNWVIGKVWGRPDMLHTHFAGEWLQSLNSGARTMGDQRIPFDRQKLVEHFMGMVQQRNAVEEKRLAILNREVSNQINVTVM</sequence>
<dbReference type="InterPro" id="IPR036844">
    <property type="entry name" value="Hint_dom_sf"/>
</dbReference>